<evidence type="ECO:0000256" key="1">
    <source>
        <dbReference type="SAM" id="MobiDB-lite"/>
    </source>
</evidence>
<dbReference type="AlphaFoldDB" id="A0AAD7AWK3"/>
<protein>
    <submittedName>
        <fullName evidence="3">Uncharacterized protein</fullName>
    </submittedName>
</protein>
<name>A0AAD7AWK3_9AGAR</name>
<dbReference type="Proteomes" id="UP001221142">
    <property type="component" value="Unassembled WGS sequence"/>
</dbReference>
<proteinExistence type="predicted"/>
<feature type="transmembrane region" description="Helical" evidence="2">
    <location>
        <begin position="64"/>
        <end position="87"/>
    </location>
</feature>
<comment type="caution">
    <text evidence="3">The sequence shown here is derived from an EMBL/GenBank/DDBJ whole genome shotgun (WGS) entry which is preliminary data.</text>
</comment>
<keyword evidence="2" id="KW-0812">Transmembrane</keyword>
<accession>A0AAD7AWK3</accession>
<keyword evidence="2" id="KW-1133">Transmembrane helix</keyword>
<feature type="transmembrane region" description="Helical" evidence="2">
    <location>
        <begin position="186"/>
        <end position="205"/>
    </location>
</feature>
<organism evidence="3 4">
    <name type="scientific">Roridomyces roridus</name>
    <dbReference type="NCBI Taxonomy" id="1738132"/>
    <lineage>
        <taxon>Eukaryota</taxon>
        <taxon>Fungi</taxon>
        <taxon>Dikarya</taxon>
        <taxon>Basidiomycota</taxon>
        <taxon>Agaricomycotina</taxon>
        <taxon>Agaricomycetes</taxon>
        <taxon>Agaricomycetidae</taxon>
        <taxon>Agaricales</taxon>
        <taxon>Marasmiineae</taxon>
        <taxon>Mycenaceae</taxon>
        <taxon>Roridomyces</taxon>
    </lineage>
</organism>
<evidence type="ECO:0000313" key="3">
    <source>
        <dbReference type="EMBL" id="KAJ7601785.1"/>
    </source>
</evidence>
<keyword evidence="4" id="KW-1185">Reference proteome</keyword>
<reference evidence="3" key="1">
    <citation type="submission" date="2023-03" db="EMBL/GenBank/DDBJ databases">
        <title>Massive genome expansion in bonnet fungi (Mycena s.s.) driven by repeated elements and novel gene families across ecological guilds.</title>
        <authorList>
            <consortium name="Lawrence Berkeley National Laboratory"/>
            <person name="Harder C.B."/>
            <person name="Miyauchi S."/>
            <person name="Viragh M."/>
            <person name="Kuo A."/>
            <person name="Thoen E."/>
            <person name="Andreopoulos B."/>
            <person name="Lu D."/>
            <person name="Skrede I."/>
            <person name="Drula E."/>
            <person name="Henrissat B."/>
            <person name="Morin E."/>
            <person name="Kohler A."/>
            <person name="Barry K."/>
            <person name="LaButti K."/>
            <person name="Morin E."/>
            <person name="Salamov A."/>
            <person name="Lipzen A."/>
            <person name="Mereny Z."/>
            <person name="Hegedus B."/>
            <person name="Baldrian P."/>
            <person name="Stursova M."/>
            <person name="Weitz H."/>
            <person name="Taylor A."/>
            <person name="Grigoriev I.V."/>
            <person name="Nagy L.G."/>
            <person name="Martin F."/>
            <person name="Kauserud H."/>
        </authorList>
    </citation>
    <scope>NUCLEOTIDE SEQUENCE</scope>
    <source>
        <strain evidence="3">9284</strain>
    </source>
</reference>
<keyword evidence="2" id="KW-0472">Membrane</keyword>
<feature type="transmembrane region" description="Helical" evidence="2">
    <location>
        <begin position="107"/>
        <end position="128"/>
    </location>
</feature>
<sequence>MASATDLPNPSTPLAFLPPDLADQWEVSRYIHVATLGAYVWDLALNLSSDYALLFKHPLRLPTVVYFLSRLSTLSYVLSSFIFQGSYTRYPHPEHVTFANVHNCGDLELILGVFCVLAQSSKALLFFLRVAAVWYPNKVIFAIFLLLWLAVTGSAITVPLGIGGRHIGNTKHCINTRVATYTESTAIIALVNDSAVFFAVNYRILADTAMAKGHKSVATTFFGRGQISKLSRALIQGGQHFYLLALCCNIVLLVFVKAPDRYPIYRGMLSIPAVAIINAMGCIVFRKIRFGLIATDGRNVESRLPTITTIGGTGSVNMPRFRIAHRDTLGSTFPLEVRVQQEVESMRDENGLAADNGKSSDAIFP</sequence>
<dbReference type="EMBL" id="JARKIF010000317">
    <property type="protein sequence ID" value="KAJ7601785.1"/>
    <property type="molecule type" value="Genomic_DNA"/>
</dbReference>
<feature type="region of interest" description="Disordered" evidence="1">
    <location>
        <begin position="346"/>
        <end position="365"/>
    </location>
</feature>
<feature type="transmembrane region" description="Helical" evidence="2">
    <location>
        <begin position="241"/>
        <end position="258"/>
    </location>
</feature>
<gene>
    <name evidence="3" type="ORF">FB45DRAFT_1016265</name>
</gene>
<feature type="transmembrane region" description="Helical" evidence="2">
    <location>
        <begin position="264"/>
        <end position="285"/>
    </location>
</feature>
<feature type="transmembrane region" description="Helical" evidence="2">
    <location>
        <begin position="140"/>
        <end position="162"/>
    </location>
</feature>
<evidence type="ECO:0000256" key="2">
    <source>
        <dbReference type="SAM" id="Phobius"/>
    </source>
</evidence>
<evidence type="ECO:0000313" key="4">
    <source>
        <dbReference type="Proteomes" id="UP001221142"/>
    </source>
</evidence>